<keyword evidence="14" id="KW-1185">Reference proteome</keyword>
<keyword evidence="10" id="KW-0732">Signal</keyword>
<dbReference type="PROSITE" id="PS52016">
    <property type="entry name" value="TONB_DEPENDENT_REC_3"/>
    <property type="match status" value="1"/>
</dbReference>
<keyword evidence="6 8" id="KW-0472">Membrane</keyword>
<keyword evidence="2 8" id="KW-0813">Transport</keyword>
<dbReference type="SUPFAM" id="SSF49464">
    <property type="entry name" value="Carboxypeptidase regulatory domain-like"/>
    <property type="match status" value="1"/>
</dbReference>
<dbReference type="OrthoDB" id="9805434at2"/>
<comment type="caution">
    <text evidence="13">The sequence shown here is derived from an EMBL/GenBank/DDBJ whole genome shotgun (WGS) entry which is preliminary data.</text>
</comment>
<dbReference type="SUPFAM" id="SSF56935">
    <property type="entry name" value="Porins"/>
    <property type="match status" value="1"/>
</dbReference>
<evidence type="ECO:0000259" key="11">
    <source>
        <dbReference type="Pfam" id="PF00593"/>
    </source>
</evidence>
<dbReference type="AlphaFoldDB" id="A0A4S4NPN9"/>
<keyword evidence="13" id="KW-0675">Receptor</keyword>
<dbReference type="InterPro" id="IPR039426">
    <property type="entry name" value="TonB-dep_rcpt-like"/>
</dbReference>
<evidence type="ECO:0000256" key="2">
    <source>
        <dbReference type="ARBA" id="ARBA00022448"/>
    </source>
</evidence>
<protein>
    <submittedName>
        <fullName evidence="13">TonB-dependent receptor</fullName>
    </submittedName>
</protein>
<accession>A0A4S4NPN9</accession>
<evidence type="ECO:0000256" key="9">
    <source>
        <dbReference type="RuleBase" id="RU003357"/>
    </source>
</evidence>
<evidence type="ECO:0000313" key="13">
    <source>
        <dbReference type="EMBL" id="THH41047.1"/>
    </source>
</evidence>
<evidence type="ECO:0000256" key="3">
    <source>
        <dbReference type="ARBA" id="ARBA00022452"/>
    </source>
</evidence>
<evidence type="ECO:0000259" key="12">
    <source>
        <dbReference type="Pfam" id="PF07715"/>
    </source>
</evidence>
<dbReference type="InterPro" id="IPR000531">
    <property type="entry name" value="Beta-barrel_TonB"/>
</dbReference>
<dbReference type="EMBL" id="SRSF01000001">
    <property type="protein sequence ID" value="THH41047.1"/>
    <property type="molecule type" value="Genomic_DNA"/>
</dbReference>
<feature type="chain" id="PRO_5020467204" evidence="10">
    <location>
        <begin position="21"/>
        <end position="919"/>
    </location>
</feature>
<dbReference type="InterPro" id="IPR037066">
    <property type="entry name" value="Plug_dom_sf"/>
</dbReference>
<dbReference type="Gene3D" id="2.60.40.1120">
    <property type="entry name" value="Carboxypeptidase-like, regulatory domain"/>
    <property type="match status" value="1"/>
</dbReference>
<dbReference type="Gene3D" id="2.170.130.10">
    <property type="entry name" value="TonB-dependent receptor, plug domain"/>
    <property type="match status" value="1"/>
</dbReference>
<dbReference type="PANTHER" id="PTHR47234:SF3">
    <property type="entry name" value="SECRETIN_TONB SHORT N-TERMINAL DOMAIN-CONTAINING PROTEIN"/>
    <property type="match status" value="1"/>
</dbReference>
<dbReference type="Pfam" id="PF00593">
    <property type="entry name" value="TonB_dep_Rec_b-barrel"/>
    <property type="match status" value="1"/>
</dbReference>
<dbReference type="Pfam" id="PF07715">
    <property type="entry name" value="Plug"/>
    <property type="match status" value="1"/>
</dbReference>
<dbReference type="Proteomes" id="UP000308528">
    <property type="component" value="Unassembled WGS sequence"/>
</dbReference>
<comment type="similarity">
    <text evidence="8 9">Belongs to the TonB-dependent receptor family.</text>
</comment>
<proteinExistence type="inferred from homology"/>
<keyword evidence="3 8" id="KW-1134">Transmembrane beta strand</keyword>
<feature type="domain" description="TonB-dependent receptor plug" evidence="12">
    <location>
        <begin position="114"/>
        <end position="236"/>
    </location>
</feature>
<keyword evidence="4 8" id="KW-0812">Transmembrane</keyword>
<organism evidence="13 14">
    <name type="scientific">Neolewinella litorea</name>
    <dbReference type="NCBI Taxonomy" id="2562452"/>
    <lineage>
        <taxon>Bacteria</taxon>
        <taxon>Pseudomonadati</taxon>
        <taxon>Bacteroidota</taxon>
        <taxon>Saprospiria</taxon>
        <taxon>Saprospirales</taxon>
        <taxon>Lewinellaceae</taxon>
        <taxon>Neolewinella</taxon>
    </lineage>
</organism>
<dbReference type="GO" id="GO:0009279">
    <property type="term" value="C:cell outer membrane"/>
    <property type="evidence" value="ECO:0007669"/>
    <property type="project" value="UniProtKB-SubCell"/>
</dbReference>
<evidence type="ECO:0000256" key="7">
    <source>
        <dbReference type="ARBA" id="ARBA00023237"/>
    </source>
</evidence>
<gene>
    <name evidence="13" type="ORF">E4021_00175</name>
</gene>
<reference evidence="13 14" key="1">
    <citation type="submission" date="2019-04" db="EMBL/GenBank/DDBJ databases">
        <title>Lewinella litorea sp. nov., isolated from a marine sand.</title>
        <authorList>
            <person name="Yoon J.-H."/>
        </authorList>
    </citation>
    <scope>NUCLEOTIDE SEQUENCE [LARGE SCALE GENOMIC DNA]</scope>
    <source>
        <strain evidence="13 14">HSMS-39</strain>
    </source>
</reference>
<dbReference type="InterPro" id="IPR036942">
    <property type="entry name" value="Beta-barrel_TonB_sf"/>
</dbReference>
<dbReference type="PANTHER" id="PTHR47234">
    <property type="match status" value="1"/>
</dbReference>
<keyword evidence="5 9" id="KW-0798">TonB box</keyword>
<feature type="signal peptide" evidence="10">
    <location>
        <begin position="1"/>
        <end position="20"/>
    </location>
</feature>
<evidence type="ECO:0000256" key="4">
    <source>
        <dbReference type="ARBA" id="ARBA00022692"/>
    </source>
</evidence>
<dbReference type="RefSeq" id="WP_136455873.1">
    <property type="nucleotide sequence ID" value="NZ_SRSF01000001.1"/>
</dbReference>
<feature type="domain" description="TonB-dependent receptor-like beta-barrel" evidence="11">
    <location>
        <begin position="382"/>
        <end position="877"/>
    </location>
</feature>
<sequence length="919" mass="99233">MTKLLSLLLLFLCLCAPLIGQRTITGTVMDEEGAPLPGAYVTVKGSTLGTTTDVEGTYSISVPEAARTLVFSFLGFGTVEMPVGESDRIDAILSAGTVLDEIVLIGSRSSGRTKLTTPVPVDIVNVTEIATASAQTNVNQLLNYVAPSFSSNTQTISDGTDHIDPASLRGLGPDQVLVLINGKRRHNTSLVNVNGTFGRGNVGTDLNAIPVAAIERIEILRDGASAQYGSDAIAGVINIILKEKTGLSLNAETGAYVSSEIPDYQGSTDGEFNQISANYGIQLNESGGVLNVTGVFDDRDYTNRMKEFTGNIFSGYNNPASGAAPGEDITESELVRRGLERSDFNMRVGQSALRNGGVMYNLLLPVAPATEVYAFGGLNYRRGNATGFYRLPNQNRTVTDIYPNGFLPAINSNINDASMAVGLRSVYNKWEVDFSNVYGRNSFGYLITNTLNASLGTASPTSFDAGGFSFAQNTANLDIRRYFDDALSGLNIAFGAEYRLENYQITAGEQASYYDYGAATAYPTTGGDTVLIRDGVGPISTVFDPLGRSRPGGAQVFPGFRPDNEVDAFRNSVGAYADVEADLSDNFLLGAAVRFENYSDFGSTVNGKLTTRLKLSENWTFRGGASTGFRAPSLHQLNFNSTSTLFVDGVPFEVGVFSNDSRPAQLLGIPQLKQERSVNYSAGFTGRIPDANLSVTIDGYLIDINDRVVLTGQFQGGTETEQLREISRLLQQANANRAAFFANAIDSRTRGIDVVVTHNANLGTGRLTSSLAATFAQTTLQEVNTSSVLEGFEDTYFDRTSQVFLESAVPRTKANLTFDYNVGDFGIFLRNVFFGPVNEATNSLDNDQTFSGKVITDLSASYQFSERLRLVIGSNNLLDVYPDLNIPANQSEGRFLYSRRSQQFGSNGRYLFARLRFTL</sequence>
<name>A0A4S4NPN9_9BACT</name>
<evidence type="ECO:0000313" key="14">
    <source>
        <dbReference type="Proteomes" id="UP000308528"/>
    </source>
</evidence>
<evidence type="ECO:0000256" key="5">
    <source>
        <dbReference type="ARBA" id="ARBA00023077"/>
    </source>
</evidence>
<evidence type="ECO:0000256" key="6">
    <source>
        <dbReference type="ARBA" id="ARBA00023136"/>
    </source>
</evidence>
<keyword evidence="7 8" id="KW-0998">Cell outer membrane</keyword>
<dbReference type="InterPro" id="IPR008969">
    <property type="entry name" value="CarboxyPept-like_regulatory"/>
</dbReference>
<evidence type="ECO:0000256" key="8">
    <source>
        <dbReference type="PROSITE-ProRule" id="PRU01360"/>
    </source>
</evidence>
<dbReference type="Gene3D" id="2.40.170.20">
    <property type="entry name" value="TonB-dependent receptor, beta-barrel domain"/>
    <property type="match status" value="1"/>
</dbReference>
<evidence type="ECO:0000256" key="1">
    <source>
        <dbReference type="ARBA" id="ARBA00004571"/>
    </source>
</evidence>
<evidence type="ECO:0000256" key="10">
    <source>
        <dbReference type="SAM" id="SignalP"/>
    </source>
</evidence>
<dbReference type="InterPro" id="IPR012910">
    <property type="entry name" value="Plug_dom"/>
</dbReference>
<dbReference type="Pfam" id="PF13715">
    <property type="entry name" value="CarbopepD_reg_2"/>
    <property type="match status" value="1"/>
</dbReference>
<comment type="subcellular location">
    <subcellularLocation>
        <location evidence="1 8">Cell outer membrane</location>
        <topology evidence="1 8">Multi-pass membrane protein</topology>
    </subcellularLocation>
</comment>